<evidence type="ECO:0000259" key="4">
    <source>
        <dbReference type="SMART" id="SM00822"/>
    </source>
</evidence>
<dbReference type="InterPro" id="IPR002347">
    <property type="entry name" value="SDR_fam"/>
</dbReference>
<keyword evidence="2" id="KW-0560">Oxidoreductase</keyword>
<proteinExistence type="inferred from homology"/>
<dbReference type="KEGG" id="slom:PXH66_14675"/>
<dbReference type="Pfam" id="PF00106">
    <property type="entry name" value="adh_short"/>
    <property type="match status" value="1"/>
</dbReference>
<evidence type="ECO:0000256" key="1">
    <source>
        <dbReference type="ARBA" id="ARBA00006484"/>
    </source>
</evidence>
<dbReference type="PANTHER" id="PTHR44196">
    <property type="entry name" value="DEHYDROGENASE/REDUCTASE SDR FAMILY MEMBER 7B"/>
    <property type="match status" value="1"/>
</dbReference>
<dbReference type="GO" id="GO:0016491">
    <property type="term" value="F:oxidoreductase activity"/>
    <property type="evidence" value="ECO:0007669"/>
    <property type="project" value="UniProtKB-KW"/>
</dbReference>
<dbReference type="InterPro" id="IPR020904">
    <property type="entry name" value="Sc_DH/Rdtase_CS"/>
</dbReference>
<dbReference type="NCBIfam" id="NF004825">
    <property type="entry name" value="PRK06181.1"/>
    <property type="match status" value="1"/>
</dbReference>
<name>A0AAE9ZW41_9BACT</name>
<evidence type="ECO:0000313" key="6">
    <source>
        <dbReference type="Proteomes" id="UP001218638"/>
    </source>
</evidence>
<dbReference type="SMART" id="SM00822">
    <property type="entry name" value="PKS_KR"/>
    <property type="match status" value="1"/>
</dbReference>
<feature type="domain" description="Ketoreductase" evidence="4">
    <location>
        <begin position="8"/>
        <end position="192"/>
    </location>
</feature>
<comment type="similarity">
    <text evidence="1 3">Belongs to the short-chain dehydrogenases/reductases (SDR) family.</text>
</comment>
<organism evidence="5 6">
    <name type="scientific">Synoicihabitans lomoniglobus</name>
    <dbReference type="NCBI Taxonomy" id="2909285"/>
    <lineage>
        <taxon>Bacteria</taxon>
        <taxon>Pseudomonadati</taxon>
        <taxon>Verrucomicrobiota</taxon>
        <taxon>Opitutia</taxon>
        <taxon>Opitutales</taxon>
        <taxon>Opitutaceae</taxon>
        <taxon>Synoicihabitans</taxon>
    </lineage>
</organism>
<dbReference type="EMBL" id="CP119075">
    <property type="protein sequence ID" value="WED63578.1"/>
    <property type="molecule type" value="Genomic_DNA"/>
</dbReference>
<dbReference type="GO" id="GO:0016020">
    <property type="term" value="C:membrane"/>
    <property type="evidence" value="ECO:0007669"/>
    <property type="project" value="TreeGrafter"/>
</dbReference>
<dbReference type="SUPFAM" id="SSF51735">
    <property type="entry name" value="NAD(P)-binding Rossmann-fold domains"/>
    <property type="match status" value="1"/>
</dbReference>
<dbReference type="InterPro" id="IPR057326">
    <property type="entry name" value="KR_dom"/>
</dbReference>
<evidence type="ECO:0000313" key="5">
    <source>
        <dbReference type="EMBL" id="WED63578.1"/>
    </source>
</evidence>
<dbReference type="InterPro" id="IPR036291">
    <property type="entry name" value="NAD(P)-bd_dom_sf"/>
</dbReference>
<reference evidence="5" key="1">
    <citation type="submission" date="2023-03" db="EMBL/GenBank/DDBJ databases">
        <title>Lomoglobus Profundus gen. nov., sp. nov., a novel member of the phylum Verrucomicrobia, isolated from deep-marine sediment of South China Sea.</title>
        <authorList>
            <person name="Ahmad T."/>
            <person name="Ishaq S.E."/>
            <person name="Wang F."/>
        </authorList>
    </citation>
    <scope>NUCLEOTIDE SEQUENCE</scope>
    <source>
        <strain evidence="5">LMO-M01</strain>
    </source>
</reference>
<dbReference type="Gene3D" id="3.40.50.720">
    <property type="entry name" value="NAD(P)-binding Rossmann-like Domain"/>
    <property type="match status" value="1"/>
</dbReference>
<dbReference type="RefSeq" id="WP_330929786.1">
    <property type="nucleotide sequence ID" value="NZ_CP119075.1"/>
</dbReference>
<sequence length="266" mass="28312">MSTAFADQVVWITGASSGIGEALARAFAVAGARVVLSARRETELQRVAATLAGGAEHHIVLPLDLTATDTFPAAVATVTARCGHIDLLINNGGLGQRGFAVDTPLEIDRRIMEVNYFGQVGLTKAVLPGMIARGAGRVVVISSVVGYVATPRRSAYAASKHALHGFFNALRAEVHATGVRVTLVCPGYVRTEISVHALDSTGGRHAKMDTTQANAMSADVFAARLLSQIAAGRDEIHIGGREVWAVRLQRWLPRLTARILRRAKFS</sequence>
<dbReference type="PANTHER" id="PTHR44196:SF1">
    <property type="entry name" value="DEHYDROGENASE_REDUCTASE SDR FAMILY MEMBER 7B"/>
    <property type="match status" value="1"/>
</dbReference>
<keyword evidence="6" id="KW-1185">Reference proteome</keyword>
<evidence type="ECO:0000256" key="3">
    <source>
        <dbReference type="RuleBase" id="RU000363"/>
    </source>
</evidence>
<dbReference type="PRINTS" id="PR00081">
    <property type="entry name" value="GDHRDH"/>
</dbReference>
<protein>
    <submittedName>
        <fullName evidence="5">SDR family oxidoreductase</fullName>
    </submittedName>
</protein>
<dbReference type="AlphaFoldDB" id="A0AAE9ZW41"/>
<gene>
    <name evidence="5" type="ORF">PXH66_14675</name>
</gene>
<evidence type="ECO:0000256" key="2">
    <source>
        <dbReference type="ARBA" id="ARBA00023002"/>
    </source>
</evidence>
<accession>A0AAE9ZW41</accession>
<dbReference type="Proteomes" id="UP001218638">
    <property type="component" value="Chromosome"/>
</dbReference>
<dbReference type="PRINTS" id="PR00080">
    <property type="entry name" value="SDRFAMILY"/>
</dbReference>
<dbReference type="PROSITE" id="PS00061">
    <property type="entry name" value="ADH_SHORT"/>
    <property type="match status" value="1"/>
</dbReference>